<reference evidence="20 21" key="1">
    <citation type="submission" date="2015-05" db="EMBL/GenBank/DDBJ databases">
        <title>Complete genome sequence of Corynebacterium epidermidicanis DSM 45586, isolated from the skin of a dog suffering from pruritus.</title>
        <authorList>
            <person name="Ruckert C."/>
            <person name="Albersmeier A."/>
            <person name="Winkler A."/>
            <person name="Tauch A."/>
        </authorList>
    </citation>
    <scope>NUCLEOTIDE SEQUENCE [LARGE SCALE GENOMIC DNA]</scope>
    <source>
        <strain evidence="20 21">DSM 45586</strain>
    </source>
</reference>
<feature type="binding site" evidence="17">
    <location>
        <position position="74"/>
    </location>
    <ligand>
        <name>a CDP-1,2-diacyl-sn-glycerol</name>
        <dbReference type="ChEBI" id="CHEBI:58332"/>
    </ligand>
</feature>
<feature type="binding site" evidence="17">
    <location>
        <position position="87"/>
    </location>
    <ligand>
        <name>Mg(2+)</name>
        <dbReference type="ChEBI" id="CHEBI:18420"/>
        <label>2</label>
    </ligand>
</feature>
<dbReference type="EMBL" id="CP011541">
    <property type="protein sequence ID" value="AKK03288.1"/>
    <property type="molecule type" value="Genomic_DNA"/>
</dbReference>
<evidence type="ECO:0000256" key="16">
    <source>
        <dbReference type="ARBA" id="ARBA00048865"/>
    </source>
</evidence>
<dbReference type="NCBIfam" id="NF045883">
    <property type="entry name" value="PIPSynth"/>
    <property type="match status" value="1"/>
</dbReference>
<evidence type="ECO:0000256" key="12">
    <source>
        <dbReference type="ARBA" id="ARBA00023136"/>
    </source>
</evidence>
<dbReference type="EC" id="2.7.8.-" evidence="17"/>
<dbReference type="InterPro" id="IPR048254">
    <property type="entry name" value="CDP_ALCOHOL_P_TRANSF_CS"/>
</dbReference>
<comment type="subcellular location">
    <subcellularLocation>
        <location evidence="1 17">Cell membrane</location>
        <topology evidence="1 17">Multi-pass membrane protein</topology>
    </subcellularLocation>
</comment>
<keyword evidence="21" id="KW-1185">Reference proteome</keyword>
<keyword evidence="17" id="KW-0594">Phospholipid biosynthesis</keyword>
<protein>
    <recommendedName>
        <fullName evidence="14 17">Phosphatidylinositol phosphate synthase</fullName>
        <shortName evidence="17">PIP synthase</shortName>
        <ecNumber evidence="17">2.7.8.-</ecNumber>
    </recommendedName>
    <alternativeName>
        <fullName evidence="15 17">CDP-diacylglycerol--D-myo-inositol-3-phosphate 3-phosphatidyltransferase</fullName>
    </alternativeName>
</protein>
<feature type="binding site" evidence="17">
    <location>
        <position position="66"/>
    </location>
    <ligand>
        <name>Mg(2+)</name>
        <dbReference type="ChEBI" id="CHEBI:18420"/>
        <label>2</label>
    </ligand>
</feature>
<dbReference type="Proteomes" id="UP000035368">
    <property type="component" value="Chromosome"/>
</dbReference>
<feature type="binding site" evidence="17">
    <location>
        <position position="69"/>
    </location>
    <ligand>
        <name>Mg(2+)</name>
        <dbReference type="ChEBI" id="CHEBI:18420"/>
        <label>1</label>
    </ligand>
</feature>
<comment type="function">
    <text evidence="17">Catalyzes the conjugation of the 1'-hydroxyl group of D-myo-inositol-3-phosphate (also named L-myo-inositol-1-phosphate) with a lipid tail of cytidine diphosphate diacylglycerol (CDP-DAG), forming phosphatidylinositol phosphate (PIP) and CMP. PIP is a precursor of phosphatidylinositol (PI) which is an essential lipid required for cell wall formation.</text>
</comment>
<feature type="transmembrane region" description="Helical" evidence="17">
    <location>
        <begin position="53"/>
        <end position="72"/>
    </location>
</feature>
<keyword evidence="12 17" id="KW-0472">Membrane</keyword>
<comment type="similarity">
    <text evidence="4 17 18">Belongs to the CDP-alcohol phosphatidyltransferase class-I family.</text>
</comment>
<dbReference type="KEGG" id="cei:CEPID_07150"/>
<feature type="region of interest" description="Disordered" evidence="19">
    <location>
        <begin position="206"/>
        <end position="227"/>
    </location>
</feature>
<feature type="binding site" evidence="17">
    <location>
        <position position="87"/>
    </location>
    <ligand>
        <name>Mg(2+)</name>
        <dbReference type="ChEBI" id="CHEBI:18420"/>
        <label>1</label>
    </ligand>
</feature>
<evidence type="ECO:0000256" key="13">
    <source>
        <dbReference type="ARBA" id="ARBA00023935"/>
    </source>
</evidence>
<feature type="binding site" evidence="17">
    <location>
        <position position="91"/>
    </location>
    <ligand>
        <name>Mg(2+)</name>
        <dbReference type="ChEBI" id="CHEBI:18420"/>
        <label>2</label>
    </ligand>
</feature>
<dbReference type="InterPro" id="IPR000462">
    <property type="entry name" value="CDP-OH_P_trans"/>
</dbReference>
<dbReference type="GO" id="GO:0000287">
    <property type="term" value="F:magnesium ion binding"/>
    <property type="evidence" value="ECO:0007669"/>
    <property type="project" value="UniProtKB-UniRule"/>
</dbReference>
<keyword evidence="8 17" id="KW-0812">Transmembrane</keyword>
<feature type="transmembrane region" description="Helical" evidence="17">
    <location>
        <begin position="154"/>
        <end position="171"/>
    </location>
</feature>
<proteinExistence type="inferred from homology"/>
<dbReference type="InterPro" id="IPR043130">
    <property type="entry name" value="CDP-OH_PTrfase_TM_dom"/>
</dbReference>
<comment type="catalytic activity">
    <reaction evidence="16 17">
        <text>a CDP-1,2-diacyl-sn-glycerol + 1D-myo-inositol 3-phosphate = a 1,2-diacyl-sn-glycero-3-phospho-(1D-myo-inositol-3-phosphate) + CMP + H(+)</text>
        <dbReference type="Rhea" id="RHEA:60504"/>
        <dbReference type="ChEBI" id="CHEBI:15378"/>
        <dbReference type="ChEBI" id="CHEBI:58088"/>
        <dbReference type="ChEBI" id="CHEBI:58332"/>
        <dbReference type="ChEBI" id="CHEBI:58401"/>
        <dbReference type="ChEBI" id="CHEBI:60377"/>
    </reaction>
</comment>
<name>A0A0G3GUT5_9CORY</name>
<evidence type="ECO:0000256" key="18">
    <source>
        <dbReference type="RuleBase" id="RU003750"/>
    </source>
</evidence>
<evidence type="ECO:0000256" key="19">
    <source>
        <dbReference type="SAM" id="MobiDB-lite"/>
    </source>
</evidence>
<dbReference type="UniPathway" id="UPA00220"/>
<comment type="catalytic activity">
    <reaction evidence="13 17">
        <text>1,2-di-(9Z-octadecenoyl)-sn-glycero-3-cytidine-5'-diphosphate + 1D-myo-inositol 3-phosphate = 1,2-di-(9Z-octadecenoyl)-sn-glycero-3-phospho-(1D-myo-inositol-3-phosphate) + CMP + H(+)</text>
        <dbReference type="Rhea" id="RHEA:61216"/>
        <dbReference type="ChEBI" id="CHEBI:15378"/>
        <dbReference type="ChEBI" id="CHEBI:58401"/>
        <dbReference type="ChEBI" id="CHEBI:60377"/>
        <dbReference type="ChEBI" id="CHEBI:85356"/>
        <dbReference type="ChEBI" id="CHEBI:144472"/>
    </reaction>
</comment>
<evidence type="ECO:0000256" key="2">
    <source>
        <dbReference type="ARBA" id="ARBA00004805"/>
    </source>
</evidence>
<evidence type="ECO:0000256" key="3">
    <source>
        <dbReference type="ARBA" id="ARBA00005189"/>
    </source>
</evidence>
<dbReference type="Pfam" id="PF01066">
    <property type="entry name" value="CDP-OH_P_transf"/>
    <property type="match status" value="1"/>
</dbReference>
<comment type="subunit">
    <text evidence="5 17">Homodimer.</text>
</comment>
<evidence type="ECO:0000256" key="17">
    <source>
        <dbReference type="HAMAP-Rule" id="MF_02241"/>
    </source>
</evidence>
<evidence type="ECO:0000313" key="20">
    <source>
        <dbReference type="EMBL" id="AKK03288.1"/>
    </source>
</evidence>
<evidence type="ECO:0000256" key="15">
    <source>
        <dbReference type="ARBA" id="ARBA00033137"/>
    </source>
</evidence>
<feature type="binding site" evidence="17">
    <location>
        <position position="66"/>
    </location>
    <ligand>
        <name>Mg(2+)</name>
        <dbReference type="ChEBI" id="CHEBI:18420"/>
        <label>1</label>
    </ligand>
</feature>
<evidence type="ECO:0000256" key="14">
    <source>
        <dbReference type="ARBA" id="ARBA00024082"/>
    </source>
</evidence>
<comment type="pathway">
    <text evidence="2 17">Phospholipid metabolism; phosphatidylinositol phosphate biosynthesis.</text>
</comment>
<evidence type="ECO:0000256" key="4">
    <source>
        <dbReference type="ARBA" id="ARBA00010441"/>
    </source>
</evidence>
<evidence type="ECO:0000256" key="5">
    <source>
        <dbReference type="ARBA" id="ARBA00011738"/>
    </source>
</evidence>
<keyword evidence="7 17" id="KW-0808">Transferase</keyword>
<evidence type="ECO:0000313" key="21">
    <source>
        <dbReference type="Proteomes" id="UP000035368"/>
    </source>
</evidence>
<sequence length="227" mass="23533">MLSVHGRKPAAAVVEPVAQAFLKIGWTPNGVTVAGTLIASLICVVLIPMDQLVWAAVLSGLFTAFDMIDGTMARMRGGGTVYGATLDATCDRVTDGALFAAIIWWLIYTYEAPKALVCAALIVLVSSQVISYVKARAEAGGIKVVGGLVERPERLILGLAGIGLTGLGVPYAIDVALWILAVGSVATIVQRLLIAKKDPVGSRHIAAPAGATEHPKAPRNEGDNGPA</sequence>
<evidence type="ECO:0000256" key="8">
    <source>
        <dbReference type="ARBA" id="ARBA00022692"/>
    </source>
</evidence>
<dbReference type="HAMAP" id="MF_02241">
    <property type="entry name" value="PIP_synthase"/>
    <property type="match status" value="1"/>
</dbReference>
<dbReference type="Gene3D" id="1.20.120.1760">
    <property type="match status" value="1"/>
</dbReference>
<dbReference type="GO" id="GO:0005886">
    <property type="term" value="C:plasma membrane"/>
    <property type="evidence" value="ECO:0007669"/>
    <property type="project" value="UniProtKB-SubCell"/>
</dbReference>
<organism evidence="20 21">
    <name type="scientific">Corynebacterium epidermidicanis</name>
    <dbReference type="NCBI Taxonomy" id="1050174"/>
    <lineage>
        <taxon>Bacteria</taxon>
        <taxon>Bacillati</taxon>
        <taxon>Actinomycetota</taxon>
        <taxon>Actinomycetes</taxon>
        <taxon>Mycobacteriales</taxon>
        <taxon>Corynebacteriaceae</taxon>
        <taxon>Corynebacterium</taxon>
    </lineage>
</organism>
<evidence type="ECO:0000256" key="1">
    <source>
        <dbReference type="ARBA" id="ARBA00004651"/>
    </source>
</evidence>
<keyword evidence="17" id="KW-0443">Lipid metabolism</keyword>
<keyword evidence="6 17" id="KW-1003">Cell membrane</keyword>
<dbReference type="AlphaFoldDB" id="A0A0G3GUT5"/>
<dbReference type="RefSeq" id="WP_047240345.1">
    <property type="nucleotide sequence ID" value="NZ_CP011541.1"/>
</dbReference>
<dbReference type="PATRIC" id="fig|1050174.4.peg.1447"/>
<feature type="active site" description="Proton acceptor" evidence="17">
    <location>
        <position position="91"/>
    </location>
</feature>
<comment type="pathway">
    <text evidence="3">Lipid metabolism.</text>
</comment>
<dbReference type="STRING" id="1050174.CEPID_07150"/>
<feature type="transmembrane region" description="Helical" evidence="17">
    <location>
        <begin position="30"/>
        <end position="47"/>
    </location>
</feature>
<feature type="compositionally biased region" description="Basic and acidic residues" evidence="19">
    <location>
        <begin position="213"/>
        <end position="227"/>
    </location>
</feature>
<comment type="cofactor">
    <cofactor evidence="17">
        <name>Mg(2+)</name>
        <dbReference type="ChEBI" id="CHEBI:18420"/>
    </cofactor>
    <text evidence="17">Contains a di-nuclear catalytic Mg(2+) center.</text>
</comment>
<keyword evidence="17" id="KW-0444">Lipid biosynthesis</keyword>
<evidence type="ECO:0000256" key="9">
    <source>
        <dbReference type="ARBA" id="ARBA00022723"/>
    </source>
</evidence>
<evidence type="ECO:0000256" key="11">
    <source>
        <dbReference type="ARBA" id="ARBA00022989"/>
    </source>
</evidence>
<evidence type="ECO:0000256" key="7">
    <source>
        <dbReference type="ARBA" id="ARBA00022679"/>
    </source>
</evidence>
<keyword evidence="17" id="KW-1208">Phospholipid metabolism</keyword>
<feature type="binding site" evidence="17">
    <location>
        <position position="80"/>
    </location>
    <ligand>
        <name>a CDP-1,2-diacyl-sn-glycerol</name>
        <dbReference type="ChEBI" id="CHEBI:58332"/>
    </ligand>
</feature>
<dbReference type="OrthoDB" id="116551at2"/>
<feature type="binding site" evidence="17">
    <location>
        <begin position="29"/>
        <end position="32"/>
    </location>
    <ligand>
        <name>a CDP-1,2-diacyl-sn-glycerol</name>
        <dbReference type="ChEBI" id="CHEBI:58332"/>
    </ligand>
</feature>
<feature type="binding site" evidence="17">
    <location>
        <position position="70"/>
    </location>
    <ligand>
        <name>a CDP-1,2-diacyl-sn-glycerol</name>
        <dbReference type="ChEBI" id="CHEBI:58332"/>
    </ligand>
</feature>
<gene>
    <name evidence="20" type="primary">pgsA1</name>
    <name evidence="20" type="ORF">CEPID_07150</name>
</gene>
<evidence type="ECO:0000256" key="10">
    <source>
        <dbReference type="ARBA" id="ARBA00022842"/>
    </source>
</evidence>
<dbReference type="PROSITE" id="PS00379">
    <property type="entry name" value="CDP_ALCOHOL_P_TRANSF"/>
    <property type="match status" value="1"/>
</dbReference>
<dbReference type="InterPro" id="IPR044268">
    <property type="entry name" value="PIP_synthase_PgsA1"/>
</dbReference>
<accession>A0A0G3GUT5</accession>
<keyword evidence="10 17" id="KW-0460">Magnesium</keyword>
<comment type="caution">
    <text evidence="17">Lacks conserved residue(s) required for the propagation of feature annotation.</text>
</comment>
<keyword evidence="9 17" id="KW-0479">Metal-binding</keyword>
<feature type="transmembrane region" description="Helical" evidence="17">
    <location>
        <begin position="177"/>
        <end position="194"/>
    </location>
</feature>
<dbReference type="GO" id="GO:0016780">
    <property type="term" value="F:phosphotransferase activity, for other substituted phosphate groups"/>
    <property type="evidence" value="ECO:0007669"/>
    <property type="project" value="UniProtKB-UniRule"/>
</dbReference>
<evidence type="ECO:0000256" key="6">
    <source>
        <dbReference type="ARBA" id="ARBA00022475"/>
    </source>
</evidence>
<dbReference type="GO" id="GO:0008654">
    <property type="term" value="P:phospholipid biosynthetic process"/>
    <property type="evidence" value="ECO:0007669"/>
    <property type="project" value="UniProtKB-UniRule"/>
</dbReference>
<keyword evidence="11 17" id="KW-1133">Transmembrane helix</keyword>